<dbReference type="InterPro" id="IPR008523">
    <property type="entry name" value="DUF805"/>
</dbReference>
<evidence type="ECO:0000256" key="2">
    <source>
        <dbReference type="SAM" id="Phobius"/>
    </source>
</evidence>
<feature type="region of interest" description="Disordered" evidence="1">
    <location>
        <begin position="29"/>
        <end position="96"/>
    </location>
</feature>
<keyword evidence="2" id="KW-0472">Membrane</keyword>
<evidence type="ECO:0000259" key="3">
    <source>
        <dbReference type="Pfam" id="PF13240"/>
    </source>
</evidence>
<evidence type="ECO:0000313" key="5">
    <source>
        <dbReference type="Proteomes" id="UP000823598"/>
    </source>
</evidence>
<dbReference type="Pfam" id="PF05656">
    <property type="entry name" value="DUF805"/>
    <property type="match status" value="1"/>
</dbReference>
<dbReference type="EMBL" id="JADIMC010000096">
    <property type="protein sequence ID" value="MBO8476976.1"/>
    <property type="molecule type" value="Genomic_DNA"/>
</dbReference>
<dbReference type="GO" id="GO:0005886">
    <property type="term" value="C:plasma membrane"/>
    <property type="evidence" value="ECO:0007669"/>
    <property type="project" value="TreeGrafter"/>
</dbReference>
<evidence type="ECO:0000313" key="4">
    <source>
        <dbReference type="EMBL" id="MBO8476976.1"/>
    </source>
</evidence>
<feature type="transmembrane region" description="Helical" evidence="2">
    <location>
        <begin position="140"/>
        <end position="167"/>
    </location>
</feature>
<dbReference type="PANTHER" id="PTHR34980">
    <property type="entry name" value="INNER MEMBRANE PROTEIN-RELATED-RELATED"/>
    <property type="match status" value="1"/>
</dbReference>
<sequence length="217" mass="24920">MIKCKHCGQMVDDTALFCPKCGQPIEKLSGTTVPPTPEQPSGQQTSNYGQQVPPYKQQQAPNYGQQVPPYQQQQAPNYGQQVPPYQQQQAPNYGQKQNYSTAPNGMRMRNMDMMEACKLFWTKYATFDGRARRAEYWWSCLMLFVINFLLGWTFIIPLATIIPSIAISVRRLHDIGKSGWYYLLCLVPIVGQILLIIWFCQEGNIGRNEYGEDPKYF</sequence>
<dbReference type="Proteomes" id="UP000823598">
    <property type="component" value="Unassembled WGS sequence"/>
</dbReference>
<accession>A0A9D9IRK7</accession>
<dbReference type="InterPro" id="IPR026870">
    <property type="entry name" value="Zinc_ribbon_dom"/>
</dbReference>
<name>A0A9D9IRK7_9BACT</name>
<reference evidence="4" key="1">
    <citation type="submission" date="2020-10" db="EMBL/GenBank/DDBJ databases">
        <authorList>
            <person name="Gilroy R."/>
        </authorList>
    </citation>
    <scope>NUCLEOTIDE SEQUENCE</scope>
    <source>
        <strain evidence="4">6919</strain>
    </source>
</reference>
<comment type="caution">
    <text evidence="4">The sequence shown here is derived from an EMBL/GenBank/DDBJ whole genome shotgun (WGS) entry which is preliminary data.</text>
</comment>
<feature type="compositionally biased region" description="Polar residues" evidence="1">
    <location>
        <begin position="29"/>
        <end position="60"/>
    </location>
</feature>
<evidence type="ECO:0000256" key="1">
    <source>
        <dbReference type="SAM" id="MobiDB-lite"/>
    </source>
</evidence>
<dbReference type="AlphaFoldDB" id="A0A9D9IRK7"/>
<gene>
    <name evidence="4" type="ORF">IAB88_08290</name>
</gene>
<feature type="transmembrane region" description="Helical" evidence="2">
    <location>
        <begin position="179"/>
        <end position="200"/>
    </location>
</feature>
<reference evidence="4" key="2">
    <citation type="journal article" date="2021" name="PeerJ">
        <title>Extensive microbial diversity within the chicken gut microbiome revealed by metagenomics and culture.</title>
        <authorList>
            <person name="Gilroy R."/>
            <person name="Ravi A."/>
            <person name="Getino M."/>
            <person name="Pursley I."/>
            <person name="Horton D.L."/>
            <person name="Alikhan N.F."/>
            <person name="Baker D."/>
            <person name="Gharbi K."/>
            <person name="Hall N."/>
            <person name="Watson M."/>
            <person name="Adriaenssens E.M."/>
            <person name="Foster-Nyarko E."/>
            <person name="Jarju S."/>
            <person name="Secka A."/>
            <person name="Antonio M."/>
            <person name="Oren A."/>
            <person name="Chaudhuri R.R."/>
            <person name="La Ragione R."/>
            <person name="Hildebrand F."/>
            <person name="Pallen M.J."/>
        </authorList>
    </citation>
    <scope>NUCLEOTIDE SEQUENCE</scope>
    <source>
        <strain evidence="4">6919</strain>
    </source>
</reference>
<organism evidence="4 5">
    <name type="scientific">Candidatus Limisoma faecipullorum</name>
    <dbReference type="NCBI Taxonomy" id="2840854"/>
    <lineage>
        <taxon>Bacteria</taxon>
        <taxon>Pseudomonadati</taxon>
        <taxon>Bacteroidota</taxon>
        <taxon>Bacteroidia</taxon>
        <taxon>Bacteroidales</taxon>
        <taxon>Candidatus Limisoma</taxon>
    </lineage>
</organism>
<proteinExistence type="predicted"/>
<dbReference type="PANTHER" id="PTHR34980:SF2">
    <property type="entry name" value="INNER MEMBRANE PROTEIN YHAH-RELATED"/>
    <property type="match status" value="1"/>
</dbReference>
<keyword evidence="2" id="KW-1133">Transmembrane helix</keyword>
<feature type="domain" description="Zinc-ribbon" evidence="3">
    <location>
        <begin position="3"/>
        <end position="24"/>
    </location>
</feature>
<dbReference type="Pfam" id="PF13240">
    <property type="entry name" value="Zn_Ribbon_1"/>
    <property type="match status" value="1"/>
</dbReference>
<feature type="compositionally biased region" description="Low complexity" evidence="1">
    <location>
        <begin position="61"/>
        <end position="96"/>
    </location>
</feature>
<keyword evidence="2" id="KW-0812">Transmembrane</keyword>
<protein>
    <submittedName>
        <fullName evidence="4">DUF805 domain-containing protein</fullName>
    </submittedName>
</protein>
<dbReference type="SUPFAM" id="SSF81995">
    <property type="entry name" value="beta-sandwich domain of Sec23/24"/>
    <property type="match status" value="1"/>
</dbReference>